<dbReference type="GeneID" id="30992725"/>
<dbReference type="InterPro" id="IPR032675">
    <property type="entry name" value="LRR_dom_sf"/>
</dbReference>
<gene>
    <name evidence="2" type="ORF">HYPBUDRAFT_102102</name>
</gene>
<sequence length="382" mass="44553">MDQPKKRQKLCSCGPKLTINDLPPELIHYILSFIPVYTCMALLECIPFSNKIGKMIYRSMNERNIFYGNHYLQNMTRWGIHDTCIKQINSKELDQLIAFEDRVDYTIVPRSFILKYTYDQYPSSEYCQRQVLNRLVKNLQLSQRYFQLIKNFEINLDLCNKVPFDKEDNFEVKSIFQILSSSKLHNNLTKLHLKRFQRLPFIDVQLSQLLLGNLHNFNNLTQLVLDSNRITSIEDIRFPPSIVSLSMVNNKLKYLPQNVDDFFPPNLLSLNFSCNDLLTLQGVKFPSTLQFLDVQLNSLKKLDGILWPENLKVLIVSGNELQLCDEEVNFPKNLHILNLLQNPSIISLSGLRLPNTLKRIFIDACFENLSIDLPRRDSVIYA</sequence>
<dbReference type="Proteomes" id="UP000095085">
    <property type="component" value="Unassembled WGS sequence"/>
</dbReference>
<protein>
    <submittedName>
        <fullName evidence="2">Outer arm dynein light chain 1</fullName>
    </submittedName>
</protein>
<dbReference type="AlphaFoldDB" id="A0A1E4RQ35"/>
<feature type="transmembrane region" description="Helical" evidence="1">
    <location>
        <begin position="26"/>
        <end position="48"/>
    </location>
</feature>
<proteinExistence type="predicted"/>
<dbReference type="Gene3D" id="3.80.10.10">
    <property type="entry name" value="Ribonuclease Inhibitor"/>
    <property type="match status" value="1"/>
</dbReference>
<evidence type="ECO:0000313" key="2">
    <source>
        <dbReference type="EMBL" id="ODV69390.1"/>
    </source>
</evidence>
<dbReference type="RefSeq" id="XP_020078457.1">
    <property type="nucleotide sequence ID" value="XM_020218175.1"/>
</dbReference>
<dbReference type="PROSITE" id="PS51450">
    <property type="entry name" value="LRR"/>
    <property type="match status" value="1"/>
</dbReference>
<accession>A0A1E4RQ35</accession>
<evidence type="ECO:0000256" key="1">
    <source>
        <dbReference type="SAM" id="Phobius"/>
    </source>
</evidence>
<keyword evidence="1" id="KW-1133">Transmembrane helix</keyword>
<evidence type="ECO:0000313" key="3">
    <source>
        <dbReference type="Proteomes" id="UP000095085"/>
    </source>
</evidence>
<name>A0A1E4RQ35_9ASCO</name>
<dbReference type="OrthoDB" id="4018684at2759"/>
<dbReference type="SUPFAM" id="SSF52075">
    <property type="entry name" value="Outer arm dynein light chain 1"/>
    <property type="match status" value="1"/>
</dbReference>
<keyword evidence="1" id="KW-0812">Transmembrane</keyword>
<organism evidence="2 3">
    <name type="scientific">Hyphopichia burtonii NRRL Y-1933</name>
    <dbReference type="NCBI Taxonomy" id="984485"/>
    <lineage>
        <taxon>Eukaryota</taxon>
        <taxon>Fungi</taxon>
        <taxon>Dikarya</taxon>
        <taxon>Ascomycota</taxon>
        <taxon>Saccharomycotina</taxon>
        <taxon>Pichiomycetes</taxon>
        <taxon>Debaryomycetaceae</taxon>
        <taxon>Hyphopichia</taxon>
    </lineage>
</organism>
<dbReference type="EMBL" id="KV454538">
    <property type="protein sequence ID" value="ODV69390.1"/>
    <property type="molecule type" value="Genomic_DNA"/>
</dbReference>
<dbReference type="STRING" id="984485.A0A1E4RQ35"/>
<reference evidence="3" key="1">
    <citation type="submission" date="2016-05" db="EMBL/GenBank/DDBJ databases">
        <title>Comparative genomics of biotechnologically important yeasts.</title>
        <authorList>
            <consortium name="DOE Joint Genome Institute"/>
            <person name="Riley R."/>
            <person name="Haridas S."/>
            <person name="Wolfe K.H."/>
            <person name="Lopes M.R."/>
            <person name="Hittinger C.T."/>
            <person name="Goker M."/>
            <person name="Salamov A."/>
            <person name="Wisecaver J."/>
            <person name="Long T.M."/>
            <person name="Aerts A.L."/>
            <person name="Barry K."/>
            <person name="Choi C."/>
            <person name="Clum A."/>
            <person name="Coughlan A.Y."/>
            <person name="Deshpande S."/>
            <person name="Douglass A.P."/>
            <person name="Hanson S.J."/>
            <person name="Klenk H.-P."/>
            <person name="Labutti K."/>
            <person name="Lapidus A."/>
            <person name="Lindquist E."/>
            <person name="Lipzen A."/>
            <person name="Meier-Kolthoff J.P."/>
            <person name="Ohm R.A."/>
            <person name="Otillar R.P."/>
            <person name="Pangilinan J."/>
            <person name="Peng Y."/>
            <person name="Rokas A."/>
            <person name="Rosa C.A."/>
            <person name="Scheuner C."/>
            <person name="Sibirny A.A."/>
            <person name="Slot J.C."/>
            <person name="Stielow J.B."/>
            <person name="Sun H."/>
            <person name="Kurtzman C.P."/>
            <person name="Blackwell M."/>
            <person name="Grigoriev I.V."/>
            <person name="Jeffries T.W."/>
        </authorList>
    </citation>
    <scope>NUCLEOTIDE SEQUENCE [LARGE SCALE GENOMIC DNA]</scope>
    <source>
        <strain evidence="3">NRRL Y-1933</strain>
    </source>
</reference>
<dbReference type="InterPro" id="IPR001611">
    <property type="entry name" value="Leu-rich_rpt"/>
</dbReference>
<keyword evidence="1" id="KW-0472">Membrane</keyword>
<keyword evidence="3" id="KW-1185">Reference proteome</keyword>